<dbReference type="RefSeq" id="XP_038076060.1">
    <property type="nucleotide sequence ID" value="XM_038220132.1"/>
</dbReference>
<dbReference type="Proteomes" id="UP000887568">
    <property type="component" value="Unplaced"/>
</dbReference>
<reference evidence="1" key="1">
    <citation type="submission" date="2022-11" db="UniProtKB">
        <authorList>
            <consortium name="EnsemblMetazoa"/>
        </authorList>
    </citation>
    <scope>IDENTIFICATION</scope>
</reference>
<dbReference type="OMA" id="YKSCATE"/>
<evidence type="ECO:0008006" key="3">
    <source>
        <dbReference type="Google" id="ProtNLM"/>
    </source>
</evidence>
<keyword evidence="2" id="KW-1185">Reference proteome</keyword>
<dbReference type="InterPro" id="IPR027417">
    <property type="entry name" value="P-loop_NTPase"/>
</dbReference>
<dbReference type="EnsemblMetazoa" id="XM_038220132.1">
    <property type="protein sequence ID" value="XP_038076060.1"/>
    <property type="gene ID" value="LOC119744271"/>
</dbReference>
<dbReference type="PANTHER" id="PTHR48312:SF1">
    <property type="entry name" value="SULFOTRANSFERASE"/>
    <property type="match status" value="1"/>
</dbReference>
<evidence type="ECO:0000313" key="1">
    <source>
        <dbReference type="EnsemblMetazoa" id="XP_038076060.1"/>
    </source>
</evidence>
<sequence length="273" mass="31117">MSDCPRSQKRVVIWSVARSLSSVFACSLSQVPDTVVLFEPFTSAALYGPQRVCNNTYKSCATETFESVKVLYEQPWQGKSLVLAKDMGYSMTGRYDMIPEGYQHIFLTRHPAKSIPSIESALAPIKKEQKEFYIGLNQYKPLSDLHRHVTSKLGQQVTILDAQDLIQNPEKTIQTLCQILGLPFSDRLLTWDPIDGKPGNWIMSSAMWEDCELLGWMDNCLRSTGFVKPTKQQNTDGEVGKYPLTPEIEKMIEEALPYYQALWELRIKFDECN</sequence>
<dbReference type="Pfam" id="PF19798">
    <property type="entry name" value="Sulfotransfer_5"/>
    <property type="match status" value="1"/>
</dbReference>
<dbReference type="SUPFAM" id="SSF52540">
    <property type="entry name" value="P-loop containing nucleoside triphosphate hydrolases"/>
    <property type="match status" value="1"/>
</dbReference>
<name>A0A914BJH2_PATMI</name>
<accession>A0A914BJH2</accession>
<dbReference type="GeneID" id="119744271"/>
<protein>
    <recommendedName>
        <fullName evidence="3">Sulfotransferase family protein</fullName>
    </recommendedName>
</protein>
<evidence type="ECO:0000313" key="2">
    <source>
        <dbReference type="Proteomes" id="UP000887568"/>
    </source>
</evidence>
<organism evidence="1 2">
    <name type="scientific">Patiria miniata</name>
    <name type="common">Bat star</name>
    <name type="synonym">Asterina miniata</name>
    <dbReference type="NCBI Taxonomy" id="46514"/>
    <lineage>
        <taxon>Eukaryota</taxon>
        <taxon>Metazoa</taxon>
        <taxon>Echinodermata</taxon>
        <taxon>Eleutherozoa</taxon>
        <taxon>Asterozoa</taxon>
        <taxon>Asteroidea</taxon>
        <taxon>Valvatacea</taxon>
        <taxon>Valvatida</taxon>
        <taxon>Asterinidae</taxon>
        <taxon>Patiria</taxon>
    </lineage>
</organism>
<dbReference type="Gene3D" id="3.40.50.300">
    <property type="entry name" value="P-loop containing nucleotide triphosphate hydrolases"/>
    <property type="match status" value="1"/>
</dbReference>
<dbReference type="PANTHER" id="PTHR48312">
    <property type="match status" value="1"/>
</dbReference>
<dbReference type="AlphaFoldDB" id="A0A914BJH2"/>
<dbReference type="OrthoDB" id="416710at2759"/>
<proteinExistence type="predicted"/>